<dbReference type="Pfam" id="PF00241">
    <property type="entry name" value="Cofilin_ADF"/>
    <property type="match status" value="1"/>
</dbReference>
<evidence type="ECO:0000256" key="2">
    <source>
        <dbReference type="ARBA" id="ARBA00023203"/>
    </source>
</evidence>
<dbReference type="GO" id="GO:0003779">
    <property type="term" value="F:actin binding"/>
    <property type="evidence" value="ECO:0007669"/>
    <property type="project" value="UniProtKB-KW"/>
</dbReference>
<dbReference type="PROSITE" id="PS51263">
    <property type="entry name" value="ADF_H"/>
    <property type="match status" value="1"/>
</dbReference>
<reference evidence="5" key="1">
    <citation type="submission" date="2021-01" db="EMBL/GenBank/DDBJ databases">
        <authorList>
            <person name="Corre E."/>
            <person name="Pelletier E."/>
            <person name="Niang G."/>
            <person name="Scheremetjew M."/>
            <person name="Finn R."/>
            <person name="Kale V."/>
            <person name="Holt S."/>
            <person name="Cochrane G."/>
            <person name="Meng A."/>
            <person name="Brown T."/>
            <person name="Cohen L."/>
        </authorList>
    </citation>
    <scope>NUCLEOTIDE SEQUENCE</scope>
    <source>
        <strain evidence="5">CCMP3328</strain>
    </source>
</reference>
<evidence type="ECO:0000313" key="5">
    <source>
        <dbReference type="EMBL" id="CAD8343043.1"/>
    </source>
</evidence>
<dbReference type="InterPro" id="IPR017904">
    <property type="entry name" value="ADF/Cofilin"/>
</dbReference>
<evidence type="ECO:0000259" key="4">
    <source>
        <dbReference type="PROSITE" id="PS51263"/>
    </source>
</evidence>
<accession>A0A7R9ZT95</accession>
<dbReference type="InterPro" id="IPR002108">
    <property type="entry name" value="ADF-H"/>
</dbReference>
<feature type="region of interest" description="Disordered" evidence="3">
    <location>
        <begin position="1"/>
        <end position="33"/>
    </location>
</feature>
<comment type="similarity">
    <text evidence="1">Belongs to the actin-binding proteins ADF family.</text>
</comment>
<feature type="compositionally biased region" description="Low complexity" evidence="3">
    <location>
        <begin position="18"/>
        <end position="33"/>
    </location>
</feature>
<proteinExistence type="inferred from homology"/>
<dbReference type="InterPro" id="IPR029006">
    <property type="entry name" value="ADF-H/Gelsolin-like_dom_sf"/>
</dbReference>
<dbReference type="PANTHER" id="PTHR11913">
    <property type="entry name" value="COFILIN-RELATED"/>
    <property type="match status" value="1"/>
</dbReference>
<dbReference type="AlphaFoldDB" id="A0A7R9ZT95"/>
<dbReference type="SMART" id="SM00102">
    <property type="entry name" value="ADF"/>
    <property type="match status" value="1"/>
</dbReference>
<dbReference type="EMBL" id="HBEF01024504">
    <property type="protein sequence ID" value="CAD8343043.1"/>
    <property type="molecule type" value="Transcribed_RNA"/>
</dbReference>
<dbReference type="SUPFAM" id="SSF55753">
    <property type="entry name" value="Actin depolymerizing proteins"/>
    <property type="match status" value="1"/>
</dbReference>
<dbReference type="CDD" id="cd11286">
    <property type="entry name" value="ADF_cofilin_like"/>
    <property type="match status" value="1"/>
</dbReference>
<feature type="domain" description="ADF-H" evidence="4">
    <location>
        <begin position="44"/>
        <end position="179"/>
    </location>
</feature>
<gene>
    <name evidence="5" type="ORF">CAUS1442_LOCUS15178</name>
</gene>
<keyword evidence="2" id="KW-0009">Actin-binding</keyword>
<name>A0A7R9ZT95_9STRA</name>
<sequence length="183" mass="20145">MRISHQYRIASHRPSVRSASTPPQTAIASTSTSTSSTTAAIMATGVVADSEVSDTFQQFKLQAEGYKLRYYIYKIENKKTIVIEKSGDRTQTYDDFAAELPENEGRYGLIDLDFTTKDGRPTSKLVLLTWNPDSASIRDKMLYSGSKEAMKSAVSGVGIHINATDASELDFESTILPAVQKFT</sequence>
<protein>
    <recommendedName>
        <fullName evidence="4">ADF-H domain-containing protein</fullName>
    </recommendedName>
</protein>
<evidence type="ECO:0000256" key="3">
    <source>
        <dbReference type="SAM" id="MobiDB-lite"/>
    </source>
</evidence>
<evidence type="ECO:0000256" key="1">
    <source>
        <dbReference type="ARBA" id="ARBA00006844"/>
    </source>
</evidence>
<dbReference type="GO" id="GO:0015629">
    <property type="term" value="C:actin cytoskeleton"/>
    <property type="evidence" value="ECO:0007669"/>
    <property type="project" value="InterPro"/>
</dbReference>
<dbReference type="Gene3D" id="3.40.20.10">
    <property type="entry name" value="Severin"/>
    <property type="match status" value="1"/>
</dbReference>
<dbReference type="GO" id="GO:0030042">
    <property type="term" value="P:actin filament depolymerization"/>
    <property type="evidence" value="ECO:0007669"/>
    <property type="project" value="InterPro"/>
</dbReference>
<organism evidence="5">
    <name type="scientific">Craspedostauros australis</name>
    <dbReference type="NCBI Taxonomy" id="1486917"/>
    <lineage>
        <taxon>Eukaryota</taxon>
        <taxon>Sar</taxon>
        <taxon>Stramenopiles</taxon>
        <taxon>Ochrophyta</taxon>
        <taxon>Bacillariophyta</taxon>
        <taxon>Bacillariophyceae</taxon>
        <taxon>Bacillariophycidae</taxon>
        <taxon>Naviculales</taxon>
        <taxon>Naviculaceae</taxon>
        <taxon>Craspedostauros</taxon>
    </lineage>
</organism>